<accession>A0A7J5B4V6</accession>
<comment type="subcellular location">
    <subcellularLocation>
        <location evidence="1">Cell membrane</location>
        <topology evidence="1">Multi-pass membrane protein</topology>
    </subcellularLocation>
</comment>
<feature type="transmembrane region" description="Helical" evidence="7">
    <location>
        <begin position="304"/>
        <end position="323"/>
    </location>
</feature>
<keyword evidence="5 7" id="KW-1133">Transmembrane helix</keyword>
<dbReference type="InterPro" id="IPR020846">
    <property type="entry name" value="MFS_dom"/>
</dbReference>
<feature type="transmembrane region" description="Helical" evidence="7">
    <location>
        <begin position="177"/>
        <end position="196"/>
    </location>
</feature>
<evidence type="ECO:0000256" key="5">
    <source>
        <dbReference type="ARBA" id="ARBA00022989"/>
    </source>
</evidence>
<dbReference type="GO" id="GO:0022857">
    <property type="term" value="F:transmembrane transporter activity"/>
    <property type="evidence" value="ECO:0007669"/>
    <property type="project" value="InterPro"/>
</dbReference>
<dbReference type="SUPFAM" id="SSF103473">
    <property type="entry name" value="MFS general substrate transporter"/>
    <property type="match status" value="1"/>
</dbReference>
<proteinExistence type="predicted"/>
<sequence length="429" mass="44265">MPASPSSSPNGKPKKEATLAQVTLLALLPSFVFAIGEGAIIPIIPTVAVSLGTGIEFAGFIAGSLMIGQMLGDLPAGAVVQRLGEKRAMLAALAVSLVGILLCAFAVAPWMLLIGVVIIGISAANFNLARHAFLTTYVPLRYRARVLSTLGGVFRAGFFVGPFIIAGILVLFDAPQYGFWVFIVCGAIAALILLFAPDPETVARPAHSAKAVPDAGVGDVGVLPPKRLGVFATIRVNAGVLVRLGTGAGIMAALRAARNVMLPLWALSIGMDTAAAVLVIGVSAGVDFALFFVSGWVMDRFGRVWGAVPALLGLGAGFLALAFTHDLAGDASHLWFTVLAIWLGFANGIGSGILMTLGADLAPRQDPAPFLGAWRLITDSSAASVPVIVAAATALVSISFTSGMLGVLGFVGAALMGWQIPKHVPRQRR</sequence>
<dbReference type="Pfam" id="PF07690">
    <property type="entry name" value="MFS_1"/>
    <property type="match status" value="1"/>
</dbReference>
<evidence type="ECO:0000256" key="7">
    <source>
        <dbReference type="SAM" id="Phobius"/>
    </source>
</evidence>
<feature type="transmembrane region" description="Helical" evidence="7">
    <location>
        <begin position="146"/>
        <end position="171"/>
    </location>
</feature>
<evidence type="ECO:0000256" key="4">
    <source>
        <dbReference type="ARBA" id="ARBA00022692"/>
    </source>
</evidence>
<dbReference type="PANTHER" id="PTHR23517:SF3">
    <property type="entry name" value="INTEGRAL MEMBRANE TRANSPORT PROTEIN"/>
    <property type="match status" value="1"/>
</dbReference>
<evidence type="ECO:0000313" key="9">
    <source>
        <dbReference type="EMBL" id="KAB1639219.1"/>
    </source>
</evidence>
<evidence type="ECO:0000256" key="6">
    <source>
        <dbReference type="ARBA" id="ARBA00023136"/>
    </source>
</evidence>
<evidence type="ECO:0000256" key="1">
    <source>
        <dbReference type="ARBA" id="ARBA00004651"/>
    </source>
</evidence>
<gene>
    <name evidence="9" type="ORF">F8O03_02430</name>
</gene>
<organism evidence="9 10">
    <name type="scientific">Pseudoclavibacter terrae</name>
    <dbReference type="NCBI Taxonomy" id="1530195"/>
    <lineage>
        <taxon>Bacteria</taxon>
        <taxon>Bacillati</taxon>
        <taxon>Actinomycetota</taxon>
        <taxon>Actinomycetes</taxon>
        <taxon>Micrococcales</taxon>
        <taxon>Microbacteriaceae</taxon>
        <taxon>Pseudoclavibacter</taxon>
    </lineage>
</organism>
<dbReference type="InterPro" id="IPR011701">
    <property type="entry name" value="MFS"/>
</dbReference>
<feature type="transmembrane region" description="Helical" evidence="7">
    <location>
        <begin position="88"/>
        <end position="107"/>
    </location>
</feature>
<dbReference type="PROSITE" id="PS50850">
    <property type="entry name" value="MFS"/>
    <property type="match status" value="1"/>
</dbReference>
<feature type="transmembrane region" description="Helical" evidence="7">
    <location>
        <begin position="335"/>
        <end position="355"/>
    </location>
</feature>
<evidence type="ECO:0000259" key="8">
    <source>
        <dbReference type="PROSITE" id="PS50850"/>
    </source>
</evidence>
<dbReference type="GO" id="GO:0005886">
    <property type="term" value="C:plasma membrane"/>
    <property type="evidence" value="ECO:0007669"/>
    <property type="project" value="UniProtKB-SubCell"/>
</dbReference>
<keyword evidence="6 7" id="KW-0472">Membrane</keyword>
<dbReference type="InterPro" id="IPR036259">
    <property type="entry name" value="MFS_trans_sf"/>
</dbReference>
<evidence type="ECO:0000256" key="2">
    <source>
        <dbReference type="ARBA" id="ARBA00022448"/>
    </source>
</evidence>
<comment type="caution">
    <text evidence="9">The sequence shown here is derived from an EMBL/GenBank/DDBJ whole genome shotgun (WGS) entry which is preliminary data.</text>
</comment>
<dbReference type="PRINTS" id="PR01035">
    <property type="entry name" value="TCRTETA"/>
</dbReference>
<keyword evidence="10" id="KW-1185">Reference proteome</keyword>
<keyword evidence="2" id="KW-0813">Transport</keyword>
<name>A0A7J5B4V6_9MICO</name>
<protein>
    <submittedName>
        <fullName evidence="9">MFS transporter</fullName>
    </submittedName>
</protein>
<evidence type="ECO:0000313" key="10">
    <source>
        <dbReference type="Proteomes" id="UP000490386"/>
    </source>
</evidence>
<dbReference type="Proteomes" id="UP000490386">
    <property type="component" value="Unassembled WGS sequence"/>
</dbReference>
<feature type="transmembrane region" description="Helical" evidence="7">
    <location>
        <begin position="113"/>
        <end position="134"/>
    </location>
</feature>
<dbReference type="OrthoDB" id="3285241at2"/>
<dbReference type="RefSeq" id="WP_151422233.1">
    <property type="nucleotide sequence ID" value="NZ_WBJX01000001.1"/>
</dbReference>
<dbReference type="Gene3D" id="1.20.1250.20">
    <property type="entry name" value="MFS general substrate transporter like domains"/>
    <property type="match status" value="2"/>
</dbReference>
<feature type="domain" description="Major facilitator superfamily (MFS) profile" evidence="8">
    <location>
        <begin position="22"/>
        <end position="424"/>
    </location>
</feature>
<dbReference type="AlphaFoldDB" id="A0A7J5B4V6"/>
<feature type="transmembrane region" description="Helical" evidence="7">
    <location>
        <begin position="274"/>
        <end position="297"/>
    </location>
</feature>
<dbReference type="PANTHER" id="PTHR23517">
    <property type="entry name" value="RESISTANCE PROTEIN MDTM, PUTATIVE-RELATED-RELATED"/>
    <property type="match status" value="1"/>
</dbReference>
<evidence type="ECO:0000256" key="3">
    <source>
        <dbReference type="ARBA" id="ARBA00022475"/>
    </source>
</evidence>
<feature type="transmembrane region" description="Helical" evidence="7">
    <location>
        <begin position="44"/>
        <end position="67"/>
    </location>
</feature>
<dbReference type="InterPro" id="IPR050171">
    <property type="entry name" value="MFS_Transporters"/>
</dbReference>
<dbReference type="InterPro" id="IPR001958">
    <property type="entry name" value="Tet-R_TetA/multi-R_MdtG-like"/>
</dbReference>
<keyword evidence="3" id="KW-1003">Cell membrane</keyword>
<keyword evidence="4 7" id="KW-0812">Transmembrane</keyword>
<dbReference type="EMBL" id="WBJX01000001">
    <property type="protein sequence ID" value="KAB1639219.1"/>
    <property type="molecule type" value="Genomic_DNA"/>
</dbReference>
<reference evidence="9 10" key="1">
    <citation type="submission" date="2019-09" db="EMBL/GenBank/DDBJ databases">
        <title>Phylogeny of genus Pseudoclavibacter and closely related genus.</title>
        <authorList>
            <person name="Li Y."/>
        </authorList>
    </citation>
    <scope>NUCLEOTIDE SEQUENCE [LARGE SCALE GENOMIC DNA]</scope>
    <source>
        <strain evidence="9 10">THG-MD12</strain>
    </source>
</reference>